<dbReference type="PANTHER" id="PTHR31485">
    <property type="entry name" value="PEPTIDYL SERINE ALPHA-GALACTOSYLTRANSFERASE"/>
    <property type="match status" value="1"/>
</dbReference>
<reference evidence="1" key="2">
    <citation type="submission" date="2024-10" db="UniProtKB">
        <authorList>
            <consortium name="EnsemblProtists"/>
        </authorList>
    </citation>
    <scope>IDENTIFICATION</scope>
</reference>
<proteinExistence type="predicted"/>
<organism evidence="1 2">
    <name type="scientific">Emiliania huxleyi (strain CCMP1516)</name>
    <dbReference type="NCBI Taxonomy" id="280463"/>
    <lineage>
        <taxon>Eukaryota</taxon>
        <taxon>Haptista</taxon>
        <taxon>Haptophyta</taxon>
        <taxon>Prymnesiophyceae</taxon>
        <taxon>Isochrysidales</taxon>
        <taxon>Noelaerhabdaceae</taxon>
        <taxon>Emiliania</taxon>
    </lineage>
</organism>
<dbReference type="PaxDb" id="2903-EOD24698"/>
<dbReference type="EnsemblProtists" id="EOD24698">
    <property type="protein sequence ID" value="EOD24698"/>
    <property type="gene ID" value="EMIHUDRAFT_450587"/>
</dbReference>
<keyword evidence="2" id="KW-1185">Reference proteome</keyword>
<dbReference type="InterPro" id="IPR036291">
    <property type="entry name" value="NAD(P)-bd_dom_sf"/>
</dbReference>
<evidence type="ECO:0000313" key="1">
    <source>
        <dbReference type="EnsemblProtists" id="EOD24698"/>
    </source>
</evidence>
<dbReference type="SUPFAM" id="SSF51735">
    <property type="entry name" value="NAD(P)-binding Rossmann-fold domains"/>
    <property type="match status" value="1"/>
</dbReference>
<dbReference type="InterPro" id="IPR002347">
    <property type="entry name" value="SDR_fam"/>
</dbReference>
<dbReference type="RefSeq" id="XP_005777127.1">
    <property type="nucleotide sequence ID" value="XM_005777070.1"/>
</dbReference>
<dbReference type="GeneID" id="17270245"/>
<protein>
    <submittedName>
        <fullName evidence="1">Uncharacterized protein</fullName>
    </submittedName>
</protein>
<evidence type="ECO:0000313" key="2">
    <source>
        <dbReference type="Proteomes" id="UP000013827"/>
    </source>
</evidence>
<accession>A0A0D3JMG3</accession>
<dbReference type="GO" id="GO:0016757">
    <property type="term" value="F:glycosyltransferase activity"/>
    <property type="evidence" value="ECO:0007669"/>
    <property type="project" value="InterPro"/>
</dbReference>
<dbReference type="OMA" id="THSAVRW"/>
<dbReference type="InterPro" id="IPR044845">
    <property type="entry name" value="HPAT/SRGT1-like"/>
</dbReference>
<dbReference type="Proteomes" id="UP000013827">
    <property type="component" value="Unassembled WGS sequence"/>
</dbReference>
<name>A0A0D3JMG3_EMIH1</name>
<dbReference type="Gene3D" id="3.40.50.720">
    <property type="entry name" value="NAD(P)-binding Rossmann-like Domain"/>
    <property type="match status" value="1"/>
</dbReference>
<reference evidence="2" key="1">
    <citation type="journal article" date="2013" name="Nature">
        <title>Pan genome of the phytoplankton Emiliania underpins its global distribution.</title>
        <authorList>
            <person name="Read B.A."/>
            <person name="Kegel J."/>
            <person name="Klute M.J."/>
            <person name="Kuo A."/>
            <person name="Lefebvre S.C."/>
            <person name="Maumus F."/>
            <person name="Mayer C."/>
            <person name="Miller J."/>
            <person name="Monier A."/>
            <person name="Salamov A."/>
            <person name="Young J."/>
            <person name="Aguilar M."/>
            <person name="Claverie J.M."/>
            <person name="Frickenhaus S."/>
            <person name="Gonzalez K."/>
            <person name="Herman E.K."/>
            <person name="Lin Y.C."/>
            <person name="Napier J."/>
            <person name="Ogata H."/>
            <person name="Sarno A.F."/>
            <person name="Shmutz J."/>
            <person name="Schroeder D."/>
            <person name="de Vargas C."/>
            <person name="Verret F."/>
            <person name="von Dassow P."/>
            <person name="Valentin K."/>
            <person name="Van de Peer Y."/>
            <person name="Wheeler G."/>
            <person name="Dacks J.B."/>
            <person name="Delwiche C.F."/>
            <person name="Dyhrman S.T."/>
            <person name="Glockner G."/>
            <person name="John U."/>
            <person name="Richards T."/>
            <person name="Worden A.Z."/>
            <person name="Zhang X."/>
            <person name="Grigoriev I.V."/>
            <person name="Allen A.E."/>
            <person name="Bidle K."/>
            <person name="Borodovsky M."/>
            <person name="Bowler C."/>
            <person name="Brownlee C."/>
            <person name="Cock J.M."/>
            <person name="Elias M."/>
            <person name="Gladyshev V.N."/>
            <person name="Groth M."/>
            <person name="Guda C."/>
            <person name="Hadaegh A."/>
            <person name="Iglesias-Rodriguez M.D."/>
            <person name="Jenkins J."/>
            <person name="Jones B.M."/>
            <person name="Lawson T."/>
            <person name="Leese F."/>
            <person name="Lindquist E."/>
            <person name="Lobanov A."/>
            <person name="Lomsadze A."/>
            <person name="Malik S.B."/>
            <person name="Marsh M.E."/>
            <person name="Mackinder L."/>
            <person name="Mock T."/>
            <person name="Mueller-Roeber B."/>
            <person name="Pagarete A."/>
            <person name="Parker M."/>
            <person name="Probert I."/>
            <person name="Quesneville H."/>
            <person name="Raines C."/>
            <person name="Rensing S.A."/>
            <person name="Riano-Pachon D.M."/>
            <person name="Richier S."/>
            <person name="Rokitta S."/>
            <person name="Shiraiwa Y."/>
            <person name="Soanes D.M."/>
            <person name="van der Giezen M."/>
            <person name="Wahlund T.M."/>
            <person name="Williams B."/>
            <person name="Wilson W."/>
            <person name="Wolfe G."/>
            <person name="Wurch L.L."/>
        </authorList>
    </citation>
    <scope>NUCLEOTIDE SEQUENCE</scope>
</reference>
<dbReference type="HOGENOM" id="CLU_652883_0_0_1"/>
<dbReference type="PANTHER" id="PTHR31485:SF7">
    <property type="entry name" value="PEPTIDYL SERINE ALPHA-GALACTOSYLTRANSFERASE"/>
    <property type="match status" value="1"/>
</dbReference>
<dbReference type="Pfam" id="PF00106">
    <property type="entry name" value="adh_short"/>
    <property type="match status" value="1"/>
</dbReference>
<dbReference type="KEGG" id="ehx:EMIHUDRAFT_450587"/>
<dbReference type="AlphaFoldDB" id="A0A0D3JMG3"/>
<sequence length="421" mass="45050">MAARALTGTYAWVVGGAGVIGTGLARGLLRAGATVIVNSRHKARLEALSEDLGRPERLIPLHGSMLADEAEQTVAAAMEITGGALDHVVTHSAVRWWAGPKGSCDETNTLGSLRGKLLSLTHEQFAEQAALLPTMQFAACRLLVPRLEAVEGASYTFVTGGAGGDSRSPLGQINAQAVWGLAAALRSETHASPLKVHEVRLGLRFNRSHPERLAEPRSSPLSHELGCVVAGIAAAPAAEAPNGLHEIFSQAELEAAKARFPVVFSAECNHLFDWHTAALVYSMELSGFGKTANLSRLLACAGKEREAYSEANLALAPHTFVHRNMRDDPLVDEKGYPSYNKPYSVMAWLAERPPLPDGEDEFVLMTDADMVFRAPVDHLALGAARGVVVSAEYTYLVGTESGFARRFLDESLLPRLAQDCG</sequence>